<protein>
    <submittedName>
        <fullName evidence="1">Uncharacterized protein</fullName>
    </submittedName>
</protein>
<proteinExistence type="predicted"/>
<gene>
    <name evidence="1" type="ORF">CH627_05215</name>
</gene>
<accession>A0A1Q5Y5Q7</accession>
<reference evidence="1" key="1">
    <citation type="submission" date="2018-08" db="EMBL/GenBank/DDBJ databases">
        <title>Antagonistic pleiotropy in the bifunctional surface protein FadL/P1 during adaptation of Haemophilus influenzae to chronic lung infection associated with COPD.</title>
        <authorList>
            <person name="Moleres J."/>
            <person name="Ehrlich R."/>
        </authorList>
    </citation>
    <scope>NUCLEOTIDE SEQUENCE [LARGE SCALE GENOMIC DNA]</scope>
    <source>
        <strain evidence="1">P668-6062</strain>
    </source>
</reference>
<sequence>MLNCIAFSFYAGFIVFLGSTHFWGELPKAEGGLTSPLPPYGHVTRYARPFGVVGKANAQNTLCFVLPQAGEGKVFV</sequence>
<dbReference type="AlphaFoldDB" id="A0A1Q5Y5Q7"/>
<dbReference type="EMBL" id="QVJI01000006">
    <property type="protein sequence ID" value="RFN63653.1"/>
    <property type="molecule type" value="Genomic_DNA"/>
</dbReference>
<organism evidence="1">
    <name type="scientific">Haemophilus influenzae</name>
    <dbReference type="NCBI Taxonomy" id="727"/>
    <lineage>
        <taxon>Bacteria</taxon>
        <taxon>Pseudomonadati</taxon>
        <taxon>Pseudomonadota</taxon>
        <taxon>Gammaproteobacteria</taxon>
        <taxon>Pasteurellales</taxon>
        <taxon>Pasteurellaceae</taxon>
        <taxon>Haemophilus</taxon>
    </lineage>
</organism>
<comment type="caution">
    <text evidence="1">The sequence shown here is derived from an EMBL/GenBank/DDBJ whole genome shotgun (WGS) entry which is preliminary data.</text>
</comment>
<name>A0A1Q5Y5Q7_HAEIF</name>
<evidence type="ECO:0000313" key="1">
    <source>
        <dbReference type="EMBL" id="RFN63653.1"/>
    </source>
</evidence>